<feature type="domain" description="Tyr recombinase" evidence="2">
    <location>
        <begin position="1"/>
        <end position="148"/>
    </location>
</feature>
<evidence type="ECO:0000256" key="1">
    <source>
        <dbReference type="ARBA" id="ARBA00023172"/>
    </source>
</evidence>
<dbReference type="InterPro" id="IPR011010">
    <property type="entry name" value="DNA_brk_join_enz"/>
</dbReference>
<proteinExistence type="predicted"/>
<dbReference type="SUPFAM" id="SSF56349">
    <property type="entry name" value="DNA breaking-rejoining enzymes"/>
    <property type="match status" value="1"/>
</dbReference>
<dbReference type="SUPFAM" id="SSF52266">
    <property type="entry name" value="SGNH hydrolase"/>
    <property type="match status" value="1"/>
</dbReference>
<organism evidence="3 4">
    <name type="scientific">Mya arenaria</name>
    <name type="common">Soft-shell clam</name>
    <dbReference type="NCBI Taxonomy" id="6604"/>
    <lineage>
        <taxon>Eukaryota</taxon>
        <taxon>Metazoa</taxon>
        <taxon>Spiralia</taxon>
        <taxon>Lophotrochozoa</taxon>
        <taxon>Mollusca</taxon>
        <taxon>Bivalvia</taxon>
        <taxon>Autobranchia</taxon>
        <taxon>Heteroconchia</taxon>
        <taxon>Euheterodonta</taxon>
        <taxon>Imparidentia</taxon>
        <taxon>Neoheterodontei</taxon>
        <taxon>Myida</taxon>
        <taxon>Myoidea</taxon>
        <taxon>Myidae</taxon>
        <taxon>Mya</taxon>
    </lineage>
</organism>
<evidence type="ECO:0000259" key="2">
    <source>
        <dbReference type="PROSITE" id="PS51898"/>
    </source>
</evidence>
<dbReference type="PANTHER" id="PTHR34605:SF3">
    <property type="entry name" value="P CELL-TYPE AGGLUTINATION PROTEIN MAP4-LIKE-RELATED"/>
    <property type="match status" value="1"/>
</dbReference>
<dbReference type="PANTHER" id="PTHR34605">
    <property type="entry name" value="PHAGE_INTEGRASE DOMAIN-CONTAINING PROTEIN"/>
    <property type="match status" value="1"/>
</dbReference>
<feature type="non-terminal residue" evidence="3">
    <location>
        <position position="239"/>
    </location>
</feature>
<reference evidence="3" key="1">
    <citation type="submission" date="2022-11" db="EMBL/GenBank/DDBJ databases">
        <title>Centuries of genome instability and evolution in soft-shell clam transmissible cancer (bioRxiv).</title>
        <authorList>
            <person name="Hart S.F.M."/>
            <person name="Yonemitsu M.A."/>
            <person name="Giersch R.M."/>
            <person name="Beal B.F."/>
            <person name="Arriagada G."/>
            <person name="Davis B.W."/>
            <person name="Ostrander E.A."/>
            <person name="Goff S.P."/>
            <person name="Metzger M.J."/>
        </authorList>
    </citation>
    <scope>NUCLEOTIDE SEQUENCE</scope>
    <source>
        <strain evidence="3">MELC-2E11</strain>
        <tissue evidence="3">Siphon/mantle</tissue>
    </source>
</reference>
<dbReference type="InterPro" id="IPR052925">
    <property type="entry name" value="Phage_Integrase-like_Recomb"/>
</dbReference>
<evidence type="ECO:0000313" key="3">
    <source>
        <dbReference type="EMBL" id="WAR05851.1"/>
    </source>
</evidence>
<dbReference type="InterPro" id="IPR002104">
    <property type="entry name" value="Integrase_catalytic"/>
</dbReference>
<accession>A0ABY7EB14</accession>
<gene>
    <name evidence="3" type="ORF">MAR_021220</name>
</gene>
<keyword evidence="1" id="KW-0233">DNA recombination</keyword>
<dbReference type="Proteomes" id="UP001164746">
    <property type="component" value="Chromosome 5"/>
</dbReference>
<dbReference type="InterPro" id="IPR013762">
    <property type="entry name" value="Integrase-like_cat_sf"/>
</dbReference>
<name>A0ABY7EB14_MYAAR</name>
<protein>
    <recommendedName>
        <fullName evidence="2">Tyr recombinase domain-containing protein</fullName>
    </recommendedName>
</protein>
<dbReference type="PROSITE" id="PS51898">
    <property type="entry name" value="TYR_RECOMBINASE"/>
    <property type="match status" value="1"/>
</dbReference>
<evidence type="ECO:0000313" key="4">
    <source>
        <dbReference type="Proteomes" id="UP001164746"/>
    </source>
</evidence>
<keyword evidence="4" id="KW-1185">Reference proteome</keyword>
<dbReference type="EMBL" id="CP111016">
    <property type="protein sequence ID" value="WAR05851.1"/>
    <property type="molecule type" value="Genomic_DNA"/>
</dbReference>
<dbReference type="Pfam" id="PF00589">
    <property type="entry name" value="Phage_integrase"/>
    <property type="match status" value="1"/>
</dbReference>
<dbReference type="Gene3D" id="1.10.443.10">
    <property type="entry name" value="Intergrase catalytic core"/>
    <property type="match status" value="1"/>
</dbReference>
<sequence>MIDDISFQNNDQLVKIRIRISKTSNKGSPIELIIPCETDAKFCPIRSLRHYVNCRPTYAGYLRIPAQKVIIASILLKAIRTAKLDDLHFRSHSLRIGRATQLANEGVSLDVIQRLGRWKSNAFYHIWMIGDSILYLAGRRAMDRNMANLKLPGNVIGWNGVRGIKWTAVHHIIQRETLFSDIQPKAILLHLGGNDLDTVSLYKLRRIIKHEISHLYSVFTDTTIIWCDILQRQAWRGVG</sequence>